<sequence length="495" mass="53451">MHFAFRVCKAHCLYNKITGALDIPLPILWCFYLHIPSFKHRKAMTLRNILCLLCSSLGGANAVHQLPSSLGNEQEQVFLRIYSNIFDTVGYLGPGAGVGIRCWEAMASIVLPYAPGYEGVIHVCGNYADVTCCCIFSFQPYSHLASSSQTPPNFIPSNFAGRCNKSCPLLNTFHDDLSHLLCLLAFSATEISSSSAYPKMLHLSGRGNSSSPSKRMFHKIGPKTDPSGHPFVNILLICTFSRAVANQTQDPFSQLRKLIRESPESSHFNVVVVWLKCDNLVESGEANDTSGEGGGAMYQSERTKKGAAYCLEGRGAAPLEELAGRRGQKTPPRQHGYVCTCAGNSTVTHPPPPATCVGERCLLQLGSACPATPAQGGSLEKDSRAAEELALRSSRAGLDEVDPRLSHVVILLYDATGRRVLFSFGDGNTARLARRSDVALGVRVSVALIAPSFLDLGRAVWSGAGMNGLVKREIREKKCRLAESSGTISASEDPE</sequence>
<organism evidence="1 2">
    <name type="scientific">Dryococelus australis</name>
    <dbReference type="NCBI Taxonomy" id="614101"/>
    <lineage>
        <taxon>Eukaryota</taxon>
        <taxon>Metazoa</taxon>
        <taxon>Ecdysozoa</taxon>
        <taxon>Arthropoda</taxon>
        <taxon>Hexapoda</taxon>
        <taxon>Insecta</taxon>
        <taxon>Pterygota</taxon>
        <taxon>Neoptera</taxon>
        <taxon>Polyneoptera</taxon>
        <taxon>Phasmatodea</taxon>
        <taxon>Verophasmatodea</taxon>
        <taxon>Anareolatae</taxon>
        <taxon>Phasmatidae</taxon>
        <taxon>Eurycanthinae</taxon>
        <taxon>Dryococelus</taxon>
    </lineage>
</organism>
<dbReference type="EMBL" id="JARBHB010000015">
    <property type="protein sequence ID" value="KAJ8867551.1"/>
    <property type="molecule type" value="Genomic_DNA"/>
</dbReference>
<proteinExistence type="predicted"/>
<keyword evidence="2" id="KW-1185">Reference proteome</keyword>
<protein>
    <submittedName>
        <fullName evidence="1">Uncharacterized protein</fullName>
    </submittedName>
</protein>
<comment type="caution">
    <text evidence="1">The sequence shown here is derived from an EMBL/GenBank/DDBJ whole genome shotgun (WGS) entry which is preliminary data.</text>
</comment>
<name>A0ABQ9G7S1_9NEOP</name>
<dbReference type="Proteomes" id="UP001159363">
    <property type="component" value="Chromosome 14"/>
</dbReference>
<reference evidence="1 2" key="1">
    <citation type="submission" date="2023-02" db="EMBL/GenBank/DDBJ databases">
        <title>LHISI_Scaffold_Assembly.</title>
        <authorList>
            <person name="Stuart O.P."/>
            <person name="Cleave R."/>
            <person name="Magrath M.J.L."/>
            <person name="Mikheyev A.S."/>
        </authorList>
    </citation>
    <scope>NUCLEOTIDE SEQUENCE [LARGE SCALE GENOMIC DNA]</scope>
    <source>
        <strain evidence="1">Daus_M_001</strain>
        <tissue evidence="1">Leg muscle</tissue>
    </source>
</reference>
<evidence type="ECO:0000313" key="2">
    <source>
        <dbReference type="Proteomes" id="UP001159363"/>
    </source>
</evidence>
<evidence type="ECO:0000313" key="1">
    <source>
        <dbReference type="EMBL" id="KAJ8867551.1"/>
    </source>
</evidence>
<accession>A0ABQ9G7S1</accession>
<gene>
    <name evidence="1" type="ORF">PR048_031353</name>
</gene>